<name>A0A0F9IUQ3_9ZZZZ</name>
<comment type="caution">
    <text evidence="1">The sequence shown here is derived from an EMBL/GenBank/DDBJ whole genome shotgun (WGS) entry which is preliminary data.</text>
</comment>
<gene>
    <name evidence="1" type="ORF">LCGC14_1535360</name>
</gene>
<dbReference type="EMBL" id="LAZR01011556">
    <property type="protein sequence ID" value="KKM61079.1"/>
    <property type="molecule type" value="Genomic_DNA"/>
</dbReference>
<accession>A0A0F9IUQ3</accession>
<dbReference type="Gene3D" id="2.30.30.100">
    <property type="match status" value="1"/>
</dbReference>
<organism evidence="1">
    <name type="scientific">marine sediment metagenome</name>
    <dbReference type="NCBI Taxonomy" id="412755"/>
    <lineage>
        <taxon>unclassified sequences</taxon>
        <taxon>metagenomes</taxon>
        <taxon>ecological metagenomes</taxon>
    </lineage>
</organism>
<reference evidence="1" key="1">
    <citation type="journal article" date="2015" name="Nature">
        <title>Complex archaea that bridge the gap between prokaryotes and eukaryotes.</title>
        <authorList>
            <person name="Spang A."/>
            <person name="Saw J.H."/>
            <person name="Jorgensen S.L."/>
            <person name="Zaremba-Niedzwiedzka K."/>
            <person name="Martijn J."/>
            <person name="Lind A.E."/>
            <person name="van Eijk R."/>
            <person name="Schleper C."/>
            <person name="Guy L."/>
            <person name="Ettema T.J."/>
        </authorList>
    </citation>
    <scope>NUCLEOTIDE SEQUENCE</scope>
</reference>
<dbReference type="AlphaFoldDB" id="A0A0F9IUQ3"/>
<protein>
    <submittedName>
        <fullName evidence="1">Uncharacterized protein</fullName>
    </submittedName>
</protein>
<sequence>MSSHIAEDSFLDKLHSEKSKIRVGFLTASGSSFTEGRIIEHDTDTIILEVRDSPLPEKHLLIYKRSIATIMLA</sequence>
<proteinExistence type="predicted"/>
<evidence type="ECO:0000313" key="1">
    <source>
        <dbReference type="EMBL" id="KKM61079.1"/>
    </source>
</evidence>